<evidence type="ECO:0000259" key="14">
    <source>
        <dbReference type="Pfam" id="PF07715"/>
    </source>
</evidence>
<keyword evidence="7" id="KW-0406">Ion transport</keyword>
<keyword evidence="5 11" id="KW-0812">Transmembrane</keyword>
<evidence type="ECO:0000256" key="6">
    <source>
        <dbReference type="ARBA" id="ARBA00023004"/>
    </source>
</evidence>
<proteinExistence type="inferred from homology"/>
<dbReference type="PANTHER" id="PTHR32552:SF81">
    <property type="entry name" value="TONB-DEPENDENT OUTER MEMBRANE RECEPTOR"/>
    <property type="match status" value="1"/>
</dbReference>
<feature type="domain" description="TonB-dependent receptor plug" evidence="14">
    <location>
        <begin position="46"/>
        <end position="159"/>
    </location>
</feature>
<evidence type="ECO:0000256" key="9">
    <source>
        <dbReference type="ARBA" id="ARBA00023136"/>
    </source>
</evidence>
<evidence type="ECO:0000256" key="12">
    <source>
        <dbReference type="RuleBase" id="RU003357"/>
    </source>
</evidence>
<keyword evidence="8 12" id="KW-0798">TonB box</keyword>
<evidence type="ECO:0000256" key="8">
    <source>
        <dbReference type="ARBA" id="ARBA00023077"/>
    </source>
</evidence>
<dbReference type="Pfam" id="PF00593">
    <property type="entry name" value="TonB_dep_Rec_b-barrel"/>
    <property type="match status" value="1"/>
</dbReference>
<dbReference type="Proteomes" id="UP000831921">
    <property type="component" value="Chromosome"/>
</dbReference>
<comment type="similarity">
    <text evidence="11 12">Belongs to the TonB-dependent receptor family.</text>
</comment>
<evidence type="ECO:0000256" key="2">
    <source>
        <dbReference type="ARBA" id="ARBA00022448"/>
    </source>
</evidence>
<accession>A0ABY5MVH4</accession>
<dbReference type="RefSeq" id="WP_249504234.1">
    <property type="nucleotide sequence ID" value="NZ_CP097253.1"/>
</dbReference>
<name>A0ABY5MVH4_9SPHN</name>
<feature type="domain" description="TonB-dependent receptor-like beta-barrel" evidence="13">
    <location>
        <begin position="374"/>
        <end position="654"/>
    </location>
</feature>
<dbReference type="InterPro" id="IPR012910">
    <property type="entry name" value="Plug_dom"/>
</dbReference>
<protein>
    <submittedName>
        <fullName evidence="15">TonB-dependent receptor</fullName>
    </submittedName>
</protein>
<evidence type="ECO:0000256" key="10">
    <source>
        <dbReference type="ARBA" id="ARBA00023237"/>
    </source>
</evidence>
<comment type="subcellular location">
    <subcellularLocation>
        <location evidence="1 11">Cell outer membrane</location>
        <topology evidence="1 11">Multi-pass membrane protein</topology>
    </subcellularLocation>
</comment>
<evidence type="ECO:0000256" key="4">
    <source>
        <dbReference type="ARBA" id="ARBA00022496"/>
    </source>
</evidence>
<dbReference type="Pfam" id="PF07715">
    <property type="entry name" value="Plug"/>
    <property type="match status" value="1"/>
</dbReference>
<dbReference type="SUPFAM" id="SSF56935">
    <property type="entry name" value="Porins"/>
    <property type="match status" value="1"/>
</dbReference>
<dbReference type="InterPro" id="IPR000531">
    <property type="entry name" value="Beta-barrel_TonB"/>
</dbReference>
<evidence type="ECO:0000259" key="13">
    <source>
        <dbReference type="Pfam" id="PF00593"/>
    </source>
</evidence>
<keyword evidence="10 11" id="KW-0998">Cell outer membrane</keyword>
<dbReference type="InterPro" id="IPR039426">
    <property type="entry name" value="TonB-dep_rcpt-like"/>
</dbReference>
<reference evidence="15 16" key="1">
    <citation type="submission" date="2022-05" db="EMBL/GenBank/DDBJ databases">
        <title>S8-45 Sphingomonas ultraviolaceadurans.</title>
        <authorList>
            <person name="Liu Y."/>
        </authorList>
    </citation>
    <scope>NUCLEOTIDE SEQUENCE [LARGE SCALE GENOMIC DNA]</scope>
    <source>
        <strain evidence="15 16">S8-45</strain>
    </source>
</reference>
<dbReference type="Gene3D" id="2.40.170.20">
    <property type="entry name" value="TonB-dependent receptor, beta-barrel domain"/>
    <property type="match status" value="1"/>
</dbReference>
<organism evidence="15 16">
    <name type="scientific">Sphingomonas glaciei</name>
    <dbReference type="NCBI Taxonomy" id="2938948"/>
    <lineage>
        <taxon>Bacteria</taxon>
        <taxon>Pseudomonadati</taxon>
        <taxon>Pseudomonadota</taxon>
        <taxon>Alphaproteobacteria</taxon>
        <taxon>Sphingomonadales</taxon>
        <taxon>Sphingomonadaceae</taxon>
        <taxon>Sphingomonas</taxon>
    </lineage>
</organism>
<keyword evidence="3 11" id="KW-1134">Transmembrane beta strand</keyword>
<dbReference type="InterPro" id="IPR037066">
    <property type="entry name" value="Plug_dom_sf"/>
</dbReference>
<dbReference type="PROSITE" id="PS52016">
    <property type="entry name" value="TONB_DEPENDENT_REC_3"/>
    <property type="match status" value="1"/>
</dbReference>
<keyword evidence="4" id="KW-0410">Iron transport</keyword>
<evidence type="ECO:0000313" key="16">
    <source>
        <dbReference type="Proteomes" id="UP000831921"/>
    </source>
</evidence>
<keyword evidence="9 11" id="KW-0472">Membrane</keyword>
<evidence type="ECO:0000256" key="1">
    <source>
        <dbReference type="ARBA" id="ARBA00004571"/>
    </source>
</evidence>
<keyword evidence="16" id="KW-1185">Reference proteome</keyword>
<evidence type="ECO:0000313" key="15">
    <source>
        <dbReference type="EMBL" id="UUR08457.1"/>
    </source>
</evidence>
<keyword evidence="2 11" id="KW-0813">Transport</keyword>
<evidence type="ECO:0000256" key="3">
    <source>
        <dbReference type="ARBA" id="ARBA00022452"/>
    </source>
</evidence>
<dbReference type="InterPro" id="IPR036942">
    <property type="entry name" value="Beta-barrel_TonB_sf"/>
</dbReference>
<keyword evidence="15" id="KW-0675">Receptor</keyword>
<gene>
    <name evidence="15" type="ORF">M1K48_02070</name>
</gene>
<evidence type="ECO:0000256" key="7">
    <source>
        <dbReference type="ARBA" id="ARBA00023065"/>
    </source>
</evidence>
<keyword evidence="6" id="KW-0408">Iron</keyword>
<dbReference type="EMBL" id="CP097253">
    <property type="protein sequence ID" value="UUR08457.1"/>
    <property type="molecule type" value="Genomic_DNA"/>
</dbReference>
<dbReference type="PANTHER" id="PTHR32552">
    <property type="entry name" value="FERRICHROME IRON RECEPTOR-RELATED"/>
    <property type="match status" value="1"/>
</dbReference>
<evidence type="ECO:0000256" key="11">
    <source>
        <dbReference type="PROSITE-ProRule" id="PRU01360"/>
    </source>
</evidence>
<dbReference type="Gene3D" id="2.170.130.10">
    <property type="entry name" value="TonB-dependent receptor, plug domain"/>
    <property type="match status" value="1"/>
</dbReference>
<sequence length="686" mass="73916">MIIELATAMSFAHAALQAAPPLAPGAEPPDGAGEIVVTGERLPRRLRDTPSSVAVIDSETIEAGGDDRIDQLLAAIPNVQQGSGEDGPAIRGQDSTGVSRGLFAFLGGTRPRVTLQVDGRAVSYYEYVSSSTPAWDIDRIEVFRSPQTTTQGRNSIAGAIFVESRDPEFSWNGRARLIAGEIGTRQASAVITGPLIRDQLAVRISGDVRRGRMASKMFDGIAGADIDRDDYSQARVKLLYRPSAMPGLRVETTAVHTRSQAPQFEAVAAPFKRREYSLPERTNGILRVTANSLTSRIILPLGPELAAEVTLSGGDANVRRFGLPGLGNTRVDNKDASIETILRWTPGGAVGLIAGASGGLNRQEQWIDVVGLGIGSGGFDDRQSSVGLFGEASWKIVPRMTLTGGLRYQGDQQRRRGMVGSPPAGIALDYRESFDAWLPKLSLTYAVSEAVNAGVLLQRAHNPGGISVSLLRRVGDPFDAERLTNLEGFVRAIFAGGRGTLSANLFANWIENSQRQLLVPVTLPNGGTLLTTEYANAPEATSRGFEAQVGWRLNRQLSARLGVGFLRTRLERTLLPNDPTLGKQFQRSPRWGASGGIDWRPAAAWRLSAQARYHGRYFSDDANSPARQVGAAAIVDLRAAWEGRRASLFGYARNAFDSFALTYLFSSTFATAEDPREAGVGVELRF</sequence>
<evidence type="ECO:0000256" key="5">
    <source>
        <dbReference type="ARBA" id="ARBA00022692"/>
    </source>
</evidence>